<gene>
    <name evidence="2" type="ORF">PPOP_2594</name>
</gene>
<name>M9LBK0_PAEPP</name>
<reference evidence="2 3" key="1">
    <citation type="submission" date="2012-10" db="EMBL/GenBank/DDBJ databases">
        <title>Draft Genome Sequence of Paenibacillus popilliae ATCC 14706T.</title>
        <authorList>
            <person name="Iiyama K."/>
            <person name="Mori K."/>
            <person name="Mon H."/>
            <person name="Chieda Y."/>
            <person name="Lee J.M."/>
            <person name="Kusakabe T."/>
            <person name="Tashiro K."/>
            <person name="Asano S."/>
            <person name="Yasunaga-Aoki C."/>
            <person name="Shimizu S."/>
        </authorList>
    </citation>
    <scope>NUCLEOTIDE SEQUENCE [LARGE SCALE GENOMIC DNA]</scope>
    <source>
        <strain evidence="2 3">ATCC 14706</strain>
    </source>
</reference>
<dbReference type="Proteomes" id="UP000029453">
    <property type="component" value="Unassembled WGS sequence"/>
</dbReference>
<dbReference type="AlphaFoldDB" id="M9LBK0"/>
<keyword evidence="3" id="KW-1185">Reference proteome</keyword>
<sequence>MIVALLDLKDDRTYQAGQQMNPFYPGRAIAYVVGLKDASRVENMIKEAAAHKPVRAVFAIAGINGVLSSIENKIAENWKIRFKPICLQHTQSGPAHLRQNDGARTGPLSDSHECDLTRGDRDPYRR</sequence>
<dbReference type="RefSeq" id="WP_006286849.1">
    <property type="nucleotide sequence ID" value="NZ_BALG01000185.1"/>
</dbReference>
<accession>M9LBK0</accession>
<evidence type="ECO:0000313" key="3">
    <source>
        <dbReference type="Proteomes" id="UP000029453"/>
    </source>
</evidence>
<dbReference type="EMBL" id="BALG01000185">
    <property type="protein sequence ID" value="GAC43227.1"/>
    <property type="molecule type" value="Genomic_DNA"/>
</dbReference>
<evidence type="ECO:0000313" key="2">
    <source>
        <dbReference type="EMBL" id="GAC43227.1"/>
    </source>
</evidence>
<organism evidence="2 3">
    <name type="scientific">Paenibacillus popilliae ATCC 14706</name>
    <dbReference type="NCBI Taxonomy" id="1212764"/>
    <lineage>
        <taxon>Bacteria</taxon>
        <taxon>Bacillati</taxon>
        <taxon>Bacillota</taxon>
        <taxon>Bacilli</taxon>
        <taxon>Bacillales</taxon>
        <taxon>Paenibacillaceae</taxon>
        <taxon>Paenibacillus</taxon>
    </lineage>
</organism>
<protein>
    <submittedName>
        <fullName evidence="2">Dehydrogenase</fullName>
    </submittedName>
</protein>
<evidence type="ECO:0000256" key="1">
    <source>
        <dbReference type="SAM" id="MobiDB-lite"/>
    </source>
</evidence>
<proteinExistence type="predicted"/>
<feature type="region of interest" description="Disordered" evidence="1">
    <location>
        <begin position="92"/>
        <end position="126"/>
    </location>
</feature>
<comment type="caution">
    <text evidence="2">The sequence shown here is derived from an EMBL/GenBank/DDBJ whole genome shotgun (WGS) entry which is preliminary data.</text>
</comment>
<feature type="compositionally biased region" description="Basic and acidic residues" evidence="1">
    <location>
        <begin position="110"/>
        <end position="126"/>
    </location>
</feature>